<reference evidence="1" key="1">
    <citation type="submission" date="2023-06" db="EMBL/GenBank/DDBJ databases">
        <authorList>
            <consortium name="Lawrence Berkeley National Laboratory"/>
            <person name="Ahrendt S."/>
            <person name="Sahu N."/>
            <person name="Indic B."/>
            <person name="Wong-Bajracharya J."/>
            <person name="Merenyi Z."/>
            <person name="Ke H.-M."/>
            <person name="Monk M."/>
            <person name="Kocsube S."/>
            <person name="Drula E."/>
            <person name="Lipzen A."/>
            <person name="Balint B."/>
            <person name="Henrissat B."/>
            <person name="Andreopoulos B."/>
            <person name="Martin F.M."/>
            <person name="Harder C.B."/>
            <person name="Rigling D."/>
            <person name="Ford K.L."/>
            <person name="Foster G.D."/>
            <person name="Pangilinan J."/>
            <person name="Papanicolaou A."/>
            <person name="Barry K."/>
            <person name="LaButti K."/>
            <person name="Viragh M."/>
            <person name="Koriabine M."/>
            <person name="Yan M."/>
            <person name="Riley R."/>
            <person name="Champramary S."/>
            <person name="Plett K.L."/>
            <person name="Tsai I.J."/>
            <person name="Slot J."/>
            <person name="Sipos G."/>
            <person name="Plett J."/>
            <person name="Nagy L.G."/>
            <person name="Grigoriev I.V."/>
        </authorList>
    </citation>
    <scope>NUCLEOTIDE SEQUENCE</scope>
    <source>
        <strain evidence="1">CCBAS 213</strain>
    </source>
</reference>
<gene>
    <name evidence="1" type="ORF">EV420DRAFT_1261677</name>
</gene>
<accession>A0AA39NHV9</accession>
<dbReference type="EMBL" id="JAUEPS010000004">
    <property type="protein sequence ID" value="KAK0465924.1"/>
    <property type="molecule type" value="Genomic_DNA"/>
</dbReference>
<sequence length="150" mass="17092">MPKLRKSRPTLACPTPKTNVPYSHLTWTNDQPLDSEVNEIRLVIQDAEIRLAEHGKGPQLDVVQSREEAKVLRALIRTCTKIIHPIRRLPFEIIGEIFLHTLSGPDGCNNYPAVHDHHHGPWAYSQVCQRWRAVALSLPRLWSELSVPSN</sequence>
<evidence type="ECO:0008006" key="3">
    <source>
        <dbReference type="Google" id="ProtNLM"/>
    </source>
</evidence>
<feature type="non-terminal residue" evidence="1">
    <location>
        <position position="150"/>
    </location>
</feature>
<proteinExistence type="predicted"/>
<comment type="caution">
    <text evidence="1">The sequence shown here is derived from an EMBL/GenBank/DDBJ whole genome shotgun (WGS) entry which is preliminary data.</text>
</comment>
<dbReference type="AlphaFoldDB" id="A0AA39NHV9"/>
<evidence type="ECO:0000313" key="2">
    <source>
        <dbReference type="Proteomes" id="UP001175211"/>
    </source>
</evidence>
<evidence type="ECO:0000313" key="1">
    <source>
        <dbReference type="EMBL" id="KAK0465924.1"/>
    </source>
</evidence>
<dbReference type="RefSeq" id="XP_060336751.1">
    <property type="nucleotide sequence ID" value="XM_060467086.1"/>
</dbReference>
<organism evidence="1 2">
    <name type="scientific">Armillaria tabescens</name>
    <name type="common">Ringless honey mushroom</name>
    <name type="synonym">Agaricus tabescens</name>
    <dbReference type="NCBI Taxonomy" id="1929756"/>
    <lineage>
        <taxon>Eukaryota</taxon>
        <taxon>Fungi</taxon>
        <taxon>Dikarya</taxon>
        <taxon>Basidiomycota</taxon>
        <taxon>Agaricomycotina</taxon>
        <taxon>Agaricomycetes</taxon>
        <taxon>Agaricomycetidae</taxon>
        <taxon>Agaricales</taxon>
        <taxon>Marasmiineae</taxon>
        <taxon>Physalacriaceae</taxon>
        <taxon>Desarmillaria</taxon>
    </lineage>
</organism>
<dbReference type="GeneID" id="85350634"/>
<dbReference type="Proteomes" id="UP001175211">
    <property type="component" value="Unassembled WGS sequence"/>
</dbReference>
<name>A0AA39NHV9_ARMTA</name>
<protein>
    <recommendedName>
        <fullName evidence="3">F-box domain-containing protein</fullName>
    </recommendedName>
</protein>
<dbReference type="Gene3D" id="1.20.1280.50">
    <property type="match status" value="1"/>
</dbReference>
<keyword evidence="2" id="KW-1185">Reference proteome</keyword>